<dbReference type="Proteomes" id="UP001437256">
    <property type="component" value="Unassembled WGS sequence"/>
</dbReference>
<keyword evidence="3" id="KW-1185">Reference proteome</keyword>
<evidence type="ECO:0000313" key="3">
    <source>
        <dbReference type="Proteomes" id="UP001437256"/>
    </source>
</evidence>
<feature type="compositionally biased region" description="Basic and acidic residues" evidence="1">
    <location>
        <begin position="129"/>
        <end position="162"/>
    </location>
</feature>
<accession>A0ABR2ZC67</accession>
<comment type="caution">
    <text evidence="2">The sequence shown here is derived from an EMBL/GenBank/DDBJ whole genome shotgun (WGS) entry which is preliminary data.</text>
</comment>
<name>A0ABR2ZC67_9AGAR</name>
<gene>
    <name evidence="2" type="ORF">AAF712_014111</name>
</gene>
<proteinExistence type="predicted"/>
<feature type="compositionally biased region" description="Acidic residues" evidence="1">
    <location>
        <begin position="173"/>
        <end position="190"/>
    </location>
</feature>
<feature type="compositionally biased region" description="Polar residues" evidence="1">
    <location>
        <begin position="9"/>
        <end position="30"/>
    </location>
</feature>
<protein>
    <submittedName>
        <fullName evidence="2">Uncharacterized protein</fullName>
    </submittedName>
</protein>
<feature type="region of interest" description="Disordered" evidence="1">
    <location>
        <begin position="1"/>
        <end position="77"/>
    </location>
</feature>
<reference evidence="2 3" key="1">
    <citation type="submission" date="2024-05" db="EMBL/GenBank/DDBJ databases">
        <title>A draft genome resource for the thread blight pathogen Marasmius tenuissimus strain MS-2.</title>
        <authorList>
            <person name="Yulfo-Soto G.E."/>
            <person name="Baruah I.K."/>
            <person name="Amoako-Attah I."/>
            <person name="Bukari Y."/>
            <person name="Meinhardt L.W."/>
            <person name="Bailey B.A."/>
            <person name="Cohen S.P."/>
        </authorList>
    </citation>
    <scope>NUCLEOTIDE SEQUENCE [LARGE SCALE GENOMIC DNA]</scope>
    <source>
        <strain evidence="2 3">MS-2</strain>
    </source>
</reference>
<sequence>MAKGKHSSIRSSRAQSNPASSTARDYQKIQSYKAIKSKPVTEESGPSVEPEARGRYATRSRSTMKDDSKPKEVVIGTGKQGGVRFAWVAEPIPEGQEHATQLVPRHPAEARDRSMDEEEQVHLQLSQELRPDDPQTPREKSSEVDPQLDDEHLGDVQEHGEGEGYEGGKGNKDEEEEGEEEEEDEEDEHGEYEAGVLENEEAEDRILERGQDVGLSDDGT</sequence>
<organism evidence="2 3">
    <name type="scientific">Marasmius tenuissimus</name>
    <dbReference type="NCBI Taxonomy" id="585030"/>
    <lineage>
        <taxon>Eukaryota</taxon>
        <taxon>Fungi</taxon>
        <taxon>Dikarya</taxon>
        <taxon>Basidiomycota</taxon>
        <taxon>Agaricomycotina</taxon>
        <taxon>Agaricomycetes</taxon>
        <taxon>Agaricomycetidae</taxon>
        <taxon>Agaricales</taxon>
        <taxon>Marasmiineae</taxon>
        <taxon>Marasmiaceae</taxon>
        <taxon>Marasmius</taxon>
    </lineage>
</organism>
<evidence type="ECO:0000256" key="1">
    <source>
        <dbReference type="SAM" id="MobiDB-lite"/>
    </source>
</evidence>
<feature type="compositionally biased region" description="Basic and acidic residues" evidence="1">
    <location>
        <begin position="63"/>
        <end position="72"/>
    </location>
</feature>
<feature type="region of interest" description="Disordered" evidence="1">
    <location>
        <begin position="89"/>
        <end position="220"/>
    </location>
</feature>
<evidence type="ECO:0000313" key="2">
    <source>
        <dbReference type="EMBL" id="KAL0059186.1"/>
    </source>
</evidence>
<dbReference type="EMBL" id="JBBXMP010000245">
    <property type="protein sequence ID" value="KAL0059186.1"/>
    <property type="molecule type" value="Genomic_DNA"/>
</dbReference>